<organism evidence="9 10">
    <name type="scientific">Babesia duncani</name>
    <dbReference type="NCBI Taxonomy" id="323732"/>
    <lineage>
        <taxon>Eukaryota</taxon>
        <taxon>Sar</taxon>
        <taxon>Alveolata</taxon>
        <taxon>Apicomplexa</taxon>
        <taxon>Aconoidasida</taxon>
        <taxon>Piroplasmida</taxon>
        <taxon>Babesiidae</taxon>
        <taxon>Babesia</taxon>
    </lineage>
</organism>
<comment type="similarity">
    <text evidence="1">Belongs to the class IV-like SAM-binding methyltransferase superfamily. RNA methyltransferase NEP1 family.</text>
</comment>
<dbReference type="GO" id="GO:0019843">
    <property type="term" value="F:rRNA binding"/>
    <property type="evidence" value="ECO:0007669"/>
    <property type="project" value="UniProtKB-KW"/>
</dbReference>
<keyword evidence="5" id="KW-0808">Transferase</keyword>
<evidence type="ECO:0000256" key="6">
    <source>
        <dbReference type="ARBA" id="ARBA00022691"/>
    </source>
</evidence>
<dbReference type="RefSeq" id="XP_067802908.1">
    <property type="nucleotide sequence ID" value="XM_067947686.1"/>
</dbReference>
<dbReference type="InterPro" id="IPR029026">
    <property type="entry name" value="tRNA_m1G_MTases_N"/>
</dbReference>
<evidence type="ECO:0000256" key="4">
    <source>
        <dbReference type="ARBA" id="ARBA00022603"/>
    </source>
</evidence>
<gene>
    <name evidence="9" type="ORF">BdWA1_002665</name>
</gene>
<dbReference type="GeneID" id="94336962"/>
<dbReference type="AlphaFoldDB" id="A0AAD9PJN6"/>
<dbReference type="Pfam" id="PF03587">
    <property type="entry name" value="EMG1"/>
    <property type="match status" value="1"/>
</dbReference>
<keyword evidence="10" id="KW-1185">Reference proteome</keyword>
<keyword evidence="4 9" id="KW-0489">Methyltransferase</keyword>
<keyword evidence="7" id="KW-0699">rRNA-binding</keyword>
<dbReference type="KEGG" id="bdw:94336962"/>
<dbReference type="InterPro" id="IPR005304">
    <property type="entry name" value="Rbsml_bgen_MeTrfase_EMG1/NEP1"/>
</dbReference>
<evidence type="ECO:0000256" key="3">
    <source>
        <dbReference type="ARBA" id="ARBA00022552"/>
    </source>
</evidence>
<protein>
    <submittedName>
        <fullName evidence="9">Bifunctional Alpha-beta knot methyltransferases/Ribosomal biogenesis</fullName>
    </submittedName>
</protein>
<evidence type="ECO:0000256" key="2">
    <source>
        <dbReference type="ARBA" id="ARBA00022517"/>
    </source>
</evidence>
<evidence type="ECO:0000256" key="8">
    <source>
        <dbReference type="ARBA" id="ARBA00022884"/>
    </source>
</evidence>
<dbReference type="GO" id="GO:0032040">
    <property type="term" value="C:small-subunit processome"/>
    <property type="evidence" value="ECO:0007669"/>
    <property type="project" value="TreeGrafter"/>
</dbReference>
<dbReference type="Proteomes" id="UP001214638">
    <property type="component" value="Unassembled WGS sequence"/>
</dbReference>
<dbReference type="EMBL" id="JALLKP010000003">
    <property type="protein sequence ID" value="KAK2196066.1"/>
    <property type="molecule type" value="Genomic_DNA"/>
</dbReference>
<evidence type="ECO:0000256" key="7">
    <source>
        <dbReference type="ARBA" id="ARBA00022730"/>
    </source>
</evidence>
<accession>A0AAD9PJN6</accession>
<proteinExistence type="inferred from homology"/>
<dbReference type="PANTHER" id="PTHR12636:SF5">
    <property type="entry name" value="RIBOSOMAL RNA SMALL SUBUNIT METHYLTRANSFERASE NEP1"/>
    <property type="match status" value="1"/>
</dbReference>
<evidence type="ECO:0000256" key="1">
    <source>
        <dbReference type="ARBA" id="ARBA00008115"/>
    </source>
</evidence>
<evidence type="ECO:0000256" key="5">
    <source>
        <dbReference type="ARBA" id="ARBA00022679"/>
    </source>
</evidence>
<keyword evidence="3" id="KW-0698">rRNA processing</keyword>
<dbReference type="GO" id="GO:0070037">
    <property type="term" value="F:rRNA (pseudouridine) methyltransferase activity"/>
    <property type="evidence" value="ECO:0007669"/>
    <property type="project" value="InterPro"/>
</dbReference>
<evidence type="ECO:0000313" key="10">
    <source>
        <dbReference type="Proteomes" id="UP001214638"/>
    </source>
</evidence>
<evidence type="ECO:0000313" key="9">
    <source>
        <dbReference type="EMBL" id="KAK2196066.1"/>
    </source>
</evidence>
<comment type="caution">
    <text evidence="9">The sequence shown here is derived from an EMBL/GenBank/DDBJ whole genome shotgun (WGS) entry which is preliminary data.</text>
</comment>
<sequence>MTINFVLCNASLELYRPSKKQKFLSKSFKLLNEDDHSRETVIQEESDSDSNDVDMHAVATGTPKKNWKEVRPDILHFCLMALQDSILNKQRKIQIWVKTLNGLSYRISPDFRIPRTWKVFNKVFANYLHSNARNLYSDDQDVILVERVDSIDKFMPPESIKIGISQKGIKCSLDDLITTSLSRDLDKSWFYLSISPFRDFDCPDVSGIIKVANIYSNVLQRFYNTPKDPNYSQKVEDDPAIVGCNIRNGDIFQHTIMISRNTSAMYNCHKAVSAIETFLNL</sequence>
<keyword evidence="8" id="KW-0694">RNA-binding</keyword>
<dbReference type="InterPro" id="IPR029028">
    <property type="entry name" value="Alpha/beta_knot_MTases"/>
</dbReference>
<dbReference type="PANTHER" id="PTHR12636">
    <property type="entry name" value="NEP1/MRA1"/>
    <property type="match status" value="1"/>
</dbReference>
<keyword evidence="2" id="KW-0690">Ribosome biogenesis</keyword>
<dbReference type="Gene3D" id="3.40.1280.10">
    <property type="match status" value="1"/>
</dbReference>
<name>A0AAD9PJN6_9APIC</name>
<reference evidence="9" key="1">
    <citation type="journal article" date="2023" name="Nat. Microbiol.">
        <title>Babesia duncani multi-omics identifies virulence factors and drug targets.</title>
        <authorList>
            <person name="Singh P."/>
            <person name="Lonardi S."/>
            <person name="Liang Q."/>
            <person name="Vydyam P."/>
            <person name="Khabirova E."/>
            <person name="Fang T."/>
            <person name="Gihaz S."/>
            <person name="Thekkiniath J."/>
            <person name="Munshi M."/>
            <person name="Abel S."/>
            <person name="Ciampossin L."/>
            <person name="Batugedara G."/>
            <person name="Gupta M."/>
            <person name="Lu X.M."/>
            <person name="Lenz T."/>
            <person name="Chakravarty S."/>
            <person name="Cornillot E."/>
            <person name="Hu Y."/>
            <person name="Ma W."/>
            <person name="Gonzalez L.M."/>
            <person name="Sanchez S."/>
            <person name="Estrada K."/>
            <person name="Sanchez-Flores A."/>
            <person name="Montero E."/>
            <person name="Harb O.S."/>
            <person name="Le Roch K.G."/>
            <person name="Mamoun C.B."/>
        </authorList>
    </citation>
    <scope>NUCLEOTIDE SEQUENCE</scope>
    <source>
        <strain evidence="9">WA1</strain>
    </source>
</reference>
<dbReference type="SUPFAM" id="SSF75217">
    <property type="entry name" value="alpha/beta knot"/>
    <property type="match status" value="1"/>
</dbReference>
<dbReference type="GO" id="GO:0070475">
    <property type="term" value="P:rRNA base methylation"/>
    <property type="evidence" value="ECO:0007669"/>
    <property type="project" value="InterPro"/>
</dbReference>
<keyword evidence="6" id="KW-0949">S-adenosyl-L-methionine</keyword>